<dbReference type="GO" id="GO:0006511">
    <property type="term" value="P:ubiquitin-dependent protein catabolic process"/>
    <property type="evidence" value="ECO:0007669"/>
    <property type="project" value="Ensembl"/>
</dbReference>
<dbReference type="SUPFAM" id="SSF54236">
    <property type="entry name" value="Ubiquitin-like"/>
    <property type="match status" value="1"/>
</dbReference>
<dbReference type="GO" id="GO:0005654">
    <property type="term" value="C:nucleoplasm"/>
    <property type="evidence" value="ECO:0007669"/>
    <property type="project" value="Ensembl"/>
</dbReference>
<dbReference type="PROSITE" id="PS50053">
    <property type="entry name" value="UBIQUITIN_2"/>
    <property type="match status" value="1"/>
</dbReference>
<dbReference type="GO" id="GO:0034612">
    <property type="term" value="P:response to tumor necrosis factor"/>
    <property type="evidence" value="ECO:0007669"/>
    <property type="project" value="Ensembl"/>
</dbReference>
<dbReference type="GO" id="GO:0043065">
    <property type="term" value="P:positive regulation of apoptotic process"/>
    <property type="evidence" value="ECO:0007669"/>
    <property type="project" value="Ensembl"/>
</dbReference>
<dbReference type="GO" id="GO:0043123">
    <property type="term" value="P:positive regulation of canonical NF-kappaB signal transduction"/>
    <property type="evidence" value="ECO:0007669"/>
    <property type="project" value="Ensembl"/>
</dbReference>
<organism evidence="2 3">
    <name type="scientific">Chinchilla lanigera</name>
    <name type="common">Long-tailed chinchilla</name>
    <name type="synonym">Chinchilla villidera</name>
    <dbReference type="NCBI Taxonomy" id="34839"/>
    <lineage>
        <taxon>Eukaryota</taxon>
        <taxon>Metazoa</taxon>
        <taxon>Chordata</taxon>
        <taxon>Craniata</taxon>
        <taxon>Vertebrata</taxon>
        <taxon>Euteleostomi</taxon>
        <taxon>Mammalia</taxon>
        <taxon>Eutheria</taxon>
        <taxon>Euarchontoglires</taxon>
        <taxon>Glires</taxon>
        <taxon>Rodentia</taxon>
        <taxon>Hystricomorpha</taxon>
        <taxon>Chinchillidae</taxon>
        <taxon>Chinchilla</taxon>
    </lineage>
</organism>
<reference evidence="2" key="1">
    <citation type="submission" date="2025-08" db="UniProtKB">
        <authorList>
            <consortium name="Ensembl"/>
        </authorList>
    </citation>
    <scope>IDENTIFICATION</scope>
</reference>
<dbReference type="Proteomes" id="UP000694398">
    <property type="component" value="Unassembled WGS sequence"/>
</dbReference>
<dbReference type="AlphaFoldDB" id="A0A8C2V2R5"/>
<dbReference type="GO" id="GO:0070628">
    <property type="term" value="F:proteasome binding"/>
    <property type="evidence" value="ECO:0007669"/>
    <property type="project" value="Ensembl"/>
</dbReference>
<dbReference type="GO" id="GO:0070842">
    <property type="term" value="P:aggresome assembly"/>
    <property type="evidence" value="ECO:0007669"/>
    <property type="project" value="Ensembl"/>
</dbReference>
<dbReference type="GO" id="GO:0043011">
    <property type="term" value="P:myeloid dendritic cell differentiation"/>
    <property type="evidence" value="ECO:0007669"/>
    <property type="project" value="Ensembl"/>
</dbReference>
<dbReference type="Ensembl" id="ENSCLAT00000007005.1">
    <property type="protein sequence ID" value="ENSCLAP00000006893.1"/>
    <property type="gene ID" value="ENSCLAG00000004855.1"/>
</dbReference>
<gene>
    <name evidence="2" type="primary">UBD</name>
</gene>
<dbReference type="GeneTree" id="ENSGT00910000144359"/>
<name>A0A8C2V2R5_CHILA</name>
<evidence type="ECO:0000313" key="3">
    <source>
        <dbReference type="Proteomes" id="UP000694398"/>
    </source>
</evidence>
<dbReference type="OMA" id="MMADYGI"/>
<dbReference type="InterPro" id="IPR042969">
    <property type="entry name" value="Ubiquitin_D"/>
</dbReference>
<dbReference type="PANTHER" id="PTHR47731:SF1">
    <property type="entry name" value="UBIQUITIN D"/>
    <property type="match status" value="1"/>
</dbReference>
<keyword evidence="3" id="KW-1185">Reference proteome</keyword>
<dbReference type="GO" id="GO:1901990">
    <property type="term" value="P:regulation of mitotic cell cycle phase transition"/>
    <property type="evidence" value="ECO:0007669"/>
    <property type="project" value="Ensembl"/>
</dbReference>
<dbReference type="PANTHER" id="PTHR47731">
    <property type="entry name" value="UBIQUITIN D"/>
    <property type="match status" value="1"/>
</dbReference>
<evidence type="ECO:0000259" key="1">
    <source>
        <dbReference type="PROSITE" id="PS50053"/>
    </source>
</evidence>
<dbReference type="InterPro" id="IPR000626">
    <property type="entry name" value="Ubiquitin-like_dom"/>
</dbReference>
<accession>A0A8C2V2R5</accession>
<dbReference type="GO" id="GO:0016235">
    <property type="term" value="C:aggresome"/>
    <property type="evidence" value="ECO:0007669"/>
    <property type="project" value="Ensembl"/>
</dbReference>
<protein>
    <submittedName>
        <fullName evidence="2">Ubiquitin D</fullName>
    </submittedName>
</protein>
<dbReference type="Gene3D" id="3.10.20.90">
    <property type="entry name" value="Phosphatidylinositol 3-kinase Catalytic Subunit, Chain A, domain 1"/>
    <property type="match status" value="1"/>
</dbReference>
<dbReference type="GO" id="GO:0005737">
    <property type="term" value="C:cytoplasm"/>
    <property type="evidence" value="ECO:0007669"/>
    <property type="project" value="Ensembl"/>
</dbReference>
<dbReference type="GO" id="GO:0001650">
    <property type="term" value="C:fibrillar center"/>
    <property type="evidence" value="ECO:0007669"/>
    <property type="project" value="Ensembl"/>
</dbReference>
<sequence length="159" mass="17988">MACSASCLCSKEVSLMTFEASLDDRVKISEHTGSRTKGPLRDQGLWWGSKTLKPQRRVSFHSTDEMTIQLTLKVVKSSDEELTLFLVELSNQWQRHLLQVWRSSSVIQVRKMMEVLTAITPEAQIVTCNGKRLENGKSMILYGIRKGSLPFLVHYSIGS</sequence>
<dbReference type="GO" id="GO:0034341">
    <property type="term" value="P:response to type II interferon"/>
    <property type="evidence" value="ECO:0007669"/>
    <property type="project" value="Ensembl"/>
</dbReference>
<dbReference type="GO" id="GO:0016567">
    <property type="term" value="P:protein ubiquitination"/>
    <property type="evidence" value="ECO:0007669"/>
    <property type="project" value="Ensembl"/>
</dbReference>
<evidence type="ECO:0000313" key="2">
    <source>
        <dbReference type="Ensembl" id="ENSCLAP00000006893.1"/>
    </source>
</evidence>
<feature type="domain" description="Ubiquitin-like" evidence="1">
    <location>
        <begin position="68"/>
        <end position="159"/>
    </location>
</feature>
<reference evidence="2" key="2">
    <citation type="submission" date="2025-09" db="UniProtKB">
        <authorList>
            <consortium name="Ensembl"/>
        </authorList>
    </citation>
    <scope>IDENTIFICATION</scope>
</reference>
<dbReference type="InterPro" id="IPR029071">
    <property type="entry name" value="Ubiquitin-like_domsf"/>
</dbReference>
<proteinExistence type="predicted"/>